<proteinExistence type="predicted"/>
<feature type="compositionally biased region" description="Basic and acidic residues" evidence="1">
    <location>
        <begin position="1"/>
        <end position="13"/>
    </location>
</feature>
<dbReference type="EMBL" id="JAIWYP010000015">
    <property type="protein sequence ID" value="KAH3704281.1"/>
    <property type="molecule type" value="Genomic_DNA"/>
</dbReference>
<reference evidence="2" key="1">
    <citation type="journal article" date="2019" name="bioRxiv">
        <title>The Genome of the Zebra Mussel, Dreissena polymorpha: A Resource for Invasive Species Research.</title>
        <authorList>
            <person name="McCartney M.A."/>
            <person name="Auch B."/>
            <person name="Kono T."/>
            <person name="Mallez S."/>
            <person name="Zhang Y."/>
            <person name="Obille A."/>
            <person name="Becker A."/>
            <person name="Abrahante J.E."/>
            <person name="Garbe J."/>
            <person name="Badalamenti J.P."/>
            <person name="Herman A."/>
            <person name="Mangelson H."/>
            <person name="Liachko I."/>
            <person name="Sullivan S."/>
            <person name="Sone E.D."/>
            <person name="Koren S."/>
            <person name="Silverstein K.A.T."/>
            <person name="Beckman K.B."/>
            <person name="Gohl D.M."/>
        </authorList>
    </citation>
    <scope>NUCLEOTIDE SEQUENCE</scope>
    <source>
        <strain evidence="2">Duluth1</strain>
        <tissue evidence="2">Whole animal</tissue>
    </source>
</reference>
<organism evidence="2 3">
    <name type="scientific">Dreissena polymorpha</name>
    <name type="common">Zebra mussel</name>
    <name type="synonym">Mytilus polymorpha</name>
    <dbReference type="NCBI Taxonomy" id="45954"/>
    <lineage>
        <taxon>Eukaryota</taxon>
        <taxon>Metazoa</taxon>
        <taxon>Spiralia</taxon>
        <taxon>Lophotrochozoa</taxon>
        <taxon>Mollusca</taxon>
        <taxon>Bivalvia</taxon>
        <taxon>Autobranchia</taxon>
        <taxon>Heteroconchia</taxon>
        <taxon>Euheterodonta</taxon>
        <taxon>Imparidentia</taxon>
        <taxon>Neoheterodontei</taxon>
        <taxon>Myida</taxon>
        <taxon>Dreissenoidea</taxon>
        <taxon>Dreissenidae</taxon>
        <taxon>Dreissena</taxon>
    </lineage>
</organism>
<dbReference type="Proteomes" id="UP000828390">
    <property type="component" value="Unassembled WGS sequence"/>
</dbReference>
<protein>
    <submittedName>
        <fullName evidence="2">Uncharacterized protein</fullName>
    </submittedName>
</protein>
<keyword evidence="3" id="KW-1185">Reference proteome</keyword>
<evidence type="ECO:0000313" key="2">
    <source>
        <dbReference type="EMBL" id="KAH3704281.1"/>
    </source>
</evidence>
<accession>A0A9D4BR58</accession>
<dbReference type="AlphaFoldDB" id="A0A9D4BR58"/>
<sequence>MTDLGEARGRLTPRDPIQGARPSSIGKTTQNTLSNTLQKWRKVKNYFAPGRAPTKNANRNVKRKTLATVAEEAEHQNRFKDLSSIIKKLAEKYATRKMPLTKDRRRVASSNSNTYYL</sequence>
<feature type="region of interest" description="Disordered" evidence="1">
    <location>
        <begin position="1"/>
        <end position="32"/>
    </location>
</feature>
<comment type="caution">
    <text evidence="2">The sequence shown here is derived from an EMBL/GenBank/DDBJ whole genome shotgun (WGS) entry which is preliminary data.</text>
</comment>
<reference evidence="2" key="2">
    <citation type="submission" date="2020-11" db="EMBL/GenBank/DDBJ databases">
        <authorList>
            <person name="McCartney M.A."/>
            <person name="Auch B."/>
            <person name="Kono T."/>
            <person name="Mallez S."/>
            <person name="Becker A."/>
            <person name="Gohl D.M."/>
            <person name="Silverstein K.A.T."/>
            <person name="Koren S."/>
            <person name="Bechman K.B."/>
            <person name="Herman A."/>
            <person name="Abrahante J.E."/>
            <person name="Garbe J."/>
        </authorList>
    </citation>
    <scope>NUCLEOTIDE SEQUENCE</scope>
    <source>
        <strain evidence="2">Duluth1</strain>
        <tissue evidence="2">Whole animal</tissue>
    </source>
</reference>
<name>A0A9D4BR58_DREPO</name>
<evidence type="ECO:0000313" key="3">
    <source>
        <dbReference type="Proteomes" id="UP000828390"/>
    </source>
</evidence>
<evidence type="ECO:0000256" key="1">
    <source>
        <dbReference type="SAM" id="MobiDB-lite"/>
    </source>
</evidence>
<gene>
    <name evidence="2" type="ORF">DPMN_079337</name>
</gene>